<dbReference type="Pfam" id="PF13041">
    <property type="entry name" value="PPR_2"/>
    <property type="match status" value="2"/>
</dbReference>
<dbReference type="Pfam" id="PF12854">
    <property type="entry name" value="PPR_1"/>
    <property type="match status" value="3"/>
</dbReference>
<protein>
    <recommendedName>
        <fullName evidence="7">Pentacotripeptide-repeat region of PRORP domain-containing protein</fullName>
    </recommendedName>
</protein>
<feature type="repeat" description="PPR" evidence="3">
    <location>
        <begin position="252"/>
        <end position="286"/>
    </location>
</feature>
<evidence type="ECO:0000256" key="2">
    <source>
        <dbReference type="ARBA" id="ARBA00022737"/>
    </source>
</evidence>
<comment type="caution">
    <text evidence="5">The sequence shown here is derived from an EMBL/GenBank/DDBJ whole genome shotgun (WGS) entry which is preliminary data.</text>
</comment>
<dbReference type="PANTHER" id="PTHR47933:SF45">
    <property type="entry name" value="PENTACOTRIPEPTIDE-REPEAT REGION OF PRORP DOMAIN-CONTAINING PROTEIN"/>
    <property type="match status" value="1"/>
</dbReference>
<proteinExistence type="inferred from homology"/>
<evidence type="ECO:0000256" key="3">
    <source>
        <dbReference type="PROSITE-ProRule" id="PRU00708"/>
    </source>
</evidence>
<dbReference type="PANTHER" id="PTHR47933">
    <property type="entry name" value="PENTATRICOPEPTIDE REPEAT-CONTAINING PROTEIN 1, MITOCHONDRIAL"/>
    <property type="match status" value="1"/>
</dbReference>
<evidence type="ECO:0000313" key="6">
    <source>
        <dbReference type="Proteomes" id="UP000712600"/>
    </source>
</evidence>
<evidence type="ECO:0000256" key="4">
    <source>
        <dbReference type="SAM" id="MobiDB-lite"/>
    </source>
</evidence>
<dbReference type="PROSITE" id="PS51375">
    <property type="entry name" value="PPR"/>
    <property type="match status" value="7"/>
</dbReference>
<gene>
    <name evidence="5" type="ORF">F2Q69_00044728</name>
</gene>
<evidence type="ECO:0000313" key="5">
    <source>
        <dbReference type="EMBL" id="KAF3503799.1"/>
    </source>
</evidence>
<feature type="repeat" description="PPR" evidence="3">
    <location>
        <begin position="217"/>
        <end position="251"/>
    </location>
</feature>
<dbReference type="InterPro" id="IPR011990">
    <property type="entry name" value="TPR-like_helical_dom_sf"/>
</dbReference>
<feature type="repeat" description="PPR" evidence="3">
    <location>
        <begin position="114"/>
        <end position="148"/>
    </location>
</feature>
<dbReference type="Gene3D" id="1.25.40.10">
    <property type="entry name" value="Tetratricopeptide repeat domain"/>
    <property type="match status" value="3"/>
</dbReference>
<feature type="repeat" description="PPR" evidence="3">
    <location>
        <begin position="184"/>
        <end position="214"/>
    </location>
</feature>
<feature type="repeat" description="PPR" evidence="3">
    <location>
        <begin position="333"/>
        <end position="367"/>
    </location>
</feature>
<dbReference type="SUPFAM" id="SSF48452">
    <property type="entry name" value="TPR-like"/>
    <property type="match status" value="1"/>
</dbReference>
<dbReference type="InterPro" id="IPR002885">
    <property type="entry name" value="PPR_rpt"/>
</dbReference>
<dbReference type="InterPro" id="IPR051240">
    <property type="entry name" value="Mito_RNA-Proc/Resp"/>
</dbReference>
<evidence type="ECO:0000256" key="1">
    <source>
        <dbReference type="ARBA" id="ARBA00007626"/>
    </source>
</evidence>
<feature type="repeat" description="PPR" evidence="3">
    <location>
        <begin position="287"/>
        <end position="321"/>
    </location>
</feature>
<keyword evidence="2" id="KW-0677">Repeat</keyword>
<dbReference type="GO" id="GO:0003729">
    <property type="term" value="F:mRNA binding"/>
    <property type="evidence" value="ECO:0007669"/>
    <property type="project" value="TreeGrafter"/>
</dbReference>
<dbReference type="AlphaFoldDB" id="A0A8S9NRV1"/>
<dbReference type="NCBIfam" id="TIGR00756">
    <property type="entry name" value="PPR"/>
    <property type="match status" value="7"/>
</dbReference>
<sequence>MRRSISSKAKPFLHRNLPEKANPPSYAISDSPRRAHTSSSNNNNTDYKETLRSNKLRHMNLDDSLELFFHMIQRRPFPSIADFSRLLTAISKLNSHDVVIHLYEQMEILGVPHNLYTCNILLNCLCRCSELSQALSFLAKMIKLGHTPSVVTFGSLIGGFCRVGRVSEALRLFNQMVEIGVRPNVVIYNIVIDGLCKSRHVDKALDFFNQMEVVRPDVITYNSLISGLCNASRWGEALRMVRCMSESGLSPDVFTFNALIDACVKRGSLSEAEELYEEMVRRSLEPDVVTYSLLIDGLCMCSRFDEAERMFEYMVEKALVMLEDMEKSGMEGDIVTYNIIIRGMCKAGEVADAWDLYCSLNLKGLVPDIWTYTTMMLGLYKKGLRREADAGARLGQAPSSEMLAPGKITQIFRSREDVFHWNEKLRSLKTTLRFYEKS</sequence>
<feature type="region of interest" description="Disordered" evidence="4">
    <location>
        <begin position="1"/>
        <end position="47"/>
    </location>
</feature>
<reference evidence="5" key="1">
    <citation type="submission" date="2019-12" db="EMBL/GenBank/DDBJ databases">
        <title>Genome sequencing and annotation of Brassica cretica.</title>
        <authorList>
            <person name="Studholme D.J."/>
            <person name="Sarris P."/>
        </authorList>
    </citation>
    <scope>NUCLEOTIDE SEQUENCE</scope>
    <source>
        <strain evidence="5">PFS-109/04</strain>
        <tissue evidence="5">Leaf</tissue>
    </source>
</reference>
<dbReference type="Proteomes" id="UP000712600">
    <property type="component" value="Unassembled WGS sequence"/>
</dbReference>
<feature type="repeat" description="PPR" evidence="3">
    <location>
        <begin position="149"/>
        <end position="183"/>
    </location>
</feature>
<evidence type="ECO:0008006" key="7">
    <source>
        <dbReference type="Google" id="ProtNLM"/>
    </source>
</evidence>
<organism evidence="5 6">
    <name type="scientific">Brassica cretica</name>
    <name type="common">Mustard</name>
    <dbReference type="NCBI Taxonomy" id="69181"/>
    <lineage>
        <taxon>Eukaryota</taxon>
        <taxon>Viridiplantae</taxon>
        <taxon>Streptophyta</taxon>
        <taxon>Embryophyta</taxon>
        <taxon>Tracheophyta</taxon>
        <taxon>Spermatophyta</taxon>
        <taxon>Magnoliopsida</taxon>
        <taxon>eudicotyledons</taxon>
        <taxon>Gunneridae</taxon>
        <taxon>Pentapetalae</taxon>
        <taxon>rosids</taxon>
        <taxon>malvids</taxon>
        <taxon>Brassicales</taxon>
        <taxon>Brassicaceae</taxon>
        <taxon>Brassiceae</taxon>
        <taxon>Brassica</taxon>
    </lineage>
</organism>
<comment type="similarity">
    <text evidence="1">Belongs to the PPR family. P subfamily.</text>
</comment>
<name>A0A8S9NRV1_BRACR</name>
<dbReference type="EMBL" id="QGKX02001621">
    <property type="protein sequence ID" value="KAF3503799.1"/>
    <property type="molecule type" value="Genomic_DNA"/>
</dbReference>
<accession>A0A8S9NRV1</accession>